<accession>A0A0F9T6M7</accession>
<evidence type="ECO:0000313" key="1">
    <source>
        <dbReference type="EMBL" id="KKN70577.1"/>
    </source>
</evidence>
<comment type="caution">
    <text evidence="1">The sequence shown here is derived from an EMBL/GenBank/DDBJ whole genome shotgun (WGS) entry which is preliminary data.</text>
</comment>
<sequence>MTRTQTEKIEAWIQDLPDSYKSPGDNEFVSSEFLNLIGGYVLFGIESGRILYFVLTNQHKQAIIHADDNYLGSLRGITLLIHNRTPSPCNGSLEIVEDWMAYQGMSGNPEFDSIMARYT</sequence>
<reference evidence="1" key="1">
    <citation type="journal article" date="2015" name="Nature">
        <title>Complex archaea that bridge the gap between prokaryotes and eukaryotes.</title>
        <authorList>
            <person name="Spang A."/>
            <person name="Saw J.H."/>
            <person name="Jorgensen S.L."/>
            <person name="Zaremba-Niedzwiedzka K."/>
            <person name="Martijn J."/>
            <person name="Lind A.E."/>
            <person name="van Eijk R."/>
            <person name="Schleper C."/>
            <person name="Guy L."/>
            <person name="Ettema T.J."/>
        </authorList>
    </citation>
    <scope>NUCLEOTIDE SEQUENCE</scope>
</reference>
<organism evidence="1">
    <name type="scientific">marine sediment metagenome</name>
    <dbReference type="NCBI Taxonomy" id="412755"/>
    <lineage>
        <taxon>unclassified sequences</taxon>
        <taxon>metagenomes</taxon>
        <taxon>ecological metagenomes</taxon>
    </lineage>
</organism>
<dbReference type="EMBL" id="LAZR01000401">
    <property type="protein sequence ID" value="KKN70577.1"/>
    <property type="molecule type" value="Genomic_DNA"/>
</dbReference>
<name>A0A0F9T6M7_9ZZZZ</name>
<dbReference type="AlphaFoldDB" id="A0A0F9T6M7"/>
<gene>
    <name evidence="1" type="ORF">LCGC14_0430080</name>
</gene>
<protein>
    <submittedName>
        <fullName evidence="1">Uncharacterized protein</fullName>
    </submittedName>
</protein>
<proteinExistence type="predicted"/>